<dbReference type="SUPFAM" id="SSF54277">
    <property type="entry name" value="CAD &amp; PB1 domains"/>
    <property type="match status" value="1"/>
</dbReference>
<feature type="compositionally biased region" description="Basic and acidic residues" evidence="1">
    <location>
        <begin position="93"/>
        <end position="126"/>
    </location>
</feature>
<sequence length="466" mass="53976">MNKIPVSLKISYQDDLYKLSPVPSKYEDLIEAIFTLIPTFESYPSFYYIDRSGDKLKISTQMALDLFYEEYPSDSKLYVTSVQQPFTLPQKRPKQDTEAPPPEKKILKQEAEINSEEKKPTKQSKIKDKITDLFDDDSPLGCNPKSESQLQDLISYKNVLLEVQNESTGDKFPPSKCEGTINGIILDPIKDIPRCPSDLYQGPSRFMRVISELIFQTCKKHGPRSTAAVFRIPLELVCYIFKEPAMPHTGKLKHFDNCYYLEQCKPQNGYIFTPLICYNIVRNLKEAKISKEQVQQDFAVGPDVVQLWINLFSEPKEAPYQLDPYPDSVKPYIISDYLAKKLDEDDLELLFNIKKDTIINWIYSRLMIDEEPVELRIIHADEKYQAVKDYKDKTLKTSEIEEKYMISDKSLRKWIVKVDKGEPLKDSKSGEKTTYAIKQAWEQLSGIENLDSWDCAPRHPTAIRIR</sequence>
<dbReference type="EMBL" id="CAJZBQ010000051">
    <property type="protein sequence ID" value="CAG9330510.1"/>
    <property type="molecule type" value="Genomic_DNA"/>
</dbReference>
<dbReference type="AlphaFoldDB" id="A0AAU9JUH0"/>
<dbReference type="SUPFAM" id="SSF48295">
    <property type="entry name" value="TrpR-like"/>
    <property type="match status" value="1"/>
</dbReference>
<evidence type="ECO:0000256" key="1">
    <source>
        <dbReference type="SAM" id="MobiDB-lite"/>
    </source>
</evidence>
<proteinExistence type="predicted"/>
<keyword evidence="3" id="KW-1185">Reference proteome</keyword>
<name>A0AAU9JUH0_9CILI</name>
<dbReference type="InterPro" id="IPR010921">
    <property type="entry name" value="Trp_repressor/repl_initiator"/>
</dbReference>
<dbReference type="Proteomes" id="UP001162131">
    <property type="component" value="Unassembled WGS sequence"/>
</dbReference>
<evidence type="ECO:0000313" key="2">
    <source>
        <dbReference type="EMBL" id="CAG9330510.1"/>
    </source>
</evidence>
<gene>
    <name evidence="2" type="ORF">BSTOLATCC_MIC51096</name>
</gene>
<comment type="caution">
    <text evidence="2">The sequence shown here is derived from an EMBL/GenBank/DDBJ whole genome shotgun (WGS) entry which is preliminary data.</text>
</comment>
<protein>
    <submittedName>
        <fullName evidence="2">Uncharacterized protein</fullName>
    </submittedName>
</protein>
<reference evidence="2" key="1">
    <citation type="submission" date="2021-09" db="EMBL/GenBank/DDBJ databases">
        <authorList>
            <consortium name="AG Swart"/>
            <person name="Singh M."/>
            <person name="Singh A."/>
            <person name="Seah K."/>
            <person name="Emmerich C."/>
        </authorList>
    </citation>
    <scope>NUCLEOTIDE SEQUENCE</scope>
    <source>
        <strain evidence="2">ATCC30299</strain>
    </source>
</reference>
<dbReference type="GO" id="GO:0043565">
    <property type="term" value="F:sequence-specific DNA binding"/>
    <property type="evidence" value="ECO:0007669"/>
    <property type="project" value="InterPro"/>
</dbReference>
<evidence type="ECO:0000313" key="3">
    <source>
        <dbReference type="Proteomes" id="UP001162131"/>
    </source>
</evidence>
<feature type="region of interest" description="Disordered" evidence="1">
    <location>
        <begin position="88"/>
        <end position="126"/>
    </location>
</feature>
<accession>A0AAU9JUH0</accession>
<organism evidence="2 3">
    <name type="scientific">Blepharisma stoltei</name>
    <dbReference type="NCBI Taxonomy" id="1481888"/>
    <lineage>
        <taxon>Eukaryota</taxon>
        <taxon>Sar</taxon>
        <taxon>Alveolata</taxon>
        <taxon>Ciliophora</taxon>
        <taxon>Postciliodesmatophora</taxon>
        <taxon>Heterotrichea</taxon>
        <taxon>Heterotrichida</taxon>
        <taxon>Blepharismidae</taxon>
        <taxon>Blepharisma</taxon>
    </lineage>
</organism>